<dbReference type="EMBL" id="SLYC01000013">
    <property type="protein sequence ID" value="TCQ02767.1"/>
    <property type="molecule type" value="Genomic_DNA"/>
</dbReference>
<organism evidence="2 3">
    <name type="scientific">Serpentinicella alkaliphila</name>
    <dbReference type="NCBI Taxonomy" id="1734049"/>
    <lineage>
        <taxon>Bacteria</taxon>
        <taxon>Bacillati</taxon>
        <taxon>Bacillota</taxon>
        <taxon>Clostridia</taxon>
        <taxon>Peptostreptococcales</taxon>
        <taxon>Natronincolaceae</taxon>
        <taxon>Serpentinicella</taxon>
    </lineage>
</organism>
<gene>
    <name evidence="2" type="ORF">EDD79_101348</name>
</gene>
<dbReference type="Proteomes" id="UP000295504">
    <property type="component" value="Unassembled WGS sequence"/>
</dbReference>
<dbReference type="Pfam" id="PF09527">
    <property type="entry name" value="ATPase_gene1"/>
    <property type="match status" value="1"/>
</dbReference>
<dbReference type="OrthoDB" id="1708087at2"/>
<evidence type="ECO:0000313" key="3">
    <source>
        <dbReference type="Proteomes" id="UP000295504"/>
    </source>
</evidence>
<name>A0A4R2TK20_9FIRM</name>
<dbReference type="AlphaFoldDB" id="A0A4R2TK20"/>
<keyword evidence="1" id="KW-0472">Membrane</keyword>
<dbReference type="RefSeq" id="WP_132848297.1">
    <property type="nucleotide sequence ID" value="NZ_CP058648.1"/>
</dbReference>
<keyword evidence="1" id="KW-0812">Transmembrane</keyword>
<reference evidence="2 3" key="1">
    <citation type="submission" date="2019-03" db="EMBL/GenBank/DDBJ databases">
        <title>Genomic Encyclopedia of Type Strains, Phase IV (KMG-IV): sequencing the most valuable type-strain genomes for metagenomic binning, comparative biology and taxonomic classification.</title>
        <authorList>
            <person name="Goeker M."/>
        </authorList>
    </citation>
    <scope>NUCLEOTIDE SEQUENCE [LARGE SCALE GENOMIC DNA]</scope>
    <source>
        <strain evidence="2 3">DSM 100013</strain>
    </source>
</reference>
<comment type="caution">
    <text evidence="2">The sequence shown here is derived from an EMBL/GenBank/DDBJ whole genome shotgun (WGS) entry which is preliminary data.</text>
</comment>
<evidence type="ECO:0000256" key="1">
    <source>
        <dbReference type="SAM" id="Phobius"/>
    </source>
</evidence>
<protein>
    <submittedName>
        <fullName evidence="2">Putative F0F1-ATPase subunit (Ca2+/Mg2+ transporter)</fullName>
    </submittedName>
</protein>
<dbReference type="InterPro" id="IPR032820">
    <property type="entry name" value="ATPase_put"/>
</dbReference>
<evidence type="ECO:0000313" key="2">
    <source>
        <dbReference type="EMBL" id="TCQ02767.1"/>
    </source>
</evidence>
<accession>A0A4R2TK20</accession>
<proteinExistence type="predicted"/>
<feature type="transmembrane region" description="Helical" evidence="1">
    <location>
        <begin position="12"/>
        <end position="32"/>
    </location>
</feature>
<keyword evidence="1" id="KW-1133">Transmembrane helix</keyword>
<sequence length="75" mass="8288">MGRKGNALENLSLISYIGISMVVPILGGLYIGKWIDARFGTDPTFLLIFIVLGVIVAFMNLFKIGTKDVKNKTRK</sequence>
<feature type="transmembrane region" description="Helical" evidence="1">
    <location>
        <begin position="44"/>
        <end position="62"/>
    </location>
</feature>
<keyword evidence="3" id="KW-1185">Reference proteome</keyword>